<feature type="region of interest" description="Disordered" evidence="1">
    <location>
        <begin position="194"/>
        <end position="224"/>
    </location>
</feature>
<accession>A0AAV7QNC6</accession>
<reference evidence="2" key="1">
    <citation type="journal article" date="2022" name="bioRxiv">
        <title>Sequencing and chromosome-scale assembly of the giantPleurodeles waltlgenome.</title>
        <authorList>
            <person name="Brown T."/>
            <person name="Elewa A."/>
            <person name="Iarovenko S."/>
            <person name="Subramanian E."/>
            <person name="Araus A.J."/>
            <person name="Petzold A."/>
            <person name="Susuki M."/>
            <person name="Suzuki K.-i.T."/>
            <person name="Hayashi T."/>
            <person name="Toyoda A."/>
            <person name="Oliveira C."/>
            <person name="Osipova E."/>
            <person name="Leigh N.D."/>
            <person name="Simon A."/>
            <person name="Yun M.H."/>
        </authorList>
    </citation>
    <scope>NUCLEOTIDE SEQUENCE</scope>
    <source>
        <strain evidence="2">20211129_DDA</strain>
        <tissue evidence="2">Liver</tissue>
    </source>
</reference>
<dbReference type="EMBL" id="JANPWB010000010">
    <property type="protein sequence ID" value="KAJ1139858.1"/>
    <property type="molecule type" value="Genomic_DNA"/>
</dbReference>
<gene>
    <name evidence="2" type="ORF">NDU88_006221</name>
</gene>
<evidence type="ECO:0000256" key="1">
    <source>
        <dbReference type="SAM" id="MobiDB-lite"/>
    </source>
</evidence>
<organism evidence="2 3">
    <name type="scientific">Pleurodeles waltl</name>
    <name type="common">Iberian ribbed newt</name>
    <dbReference type="NCBI Taxonomy" id="8319"/>
    <lineage>
        <taxon>Eukaryota</taxon>
        <taxon>Metazoa</taxon>
        <taxon>Chordata</taxon>
        <taxon>Craniata</taxon>
        <taxon>Vertebrata</taxon>
        <taxon>Euteleostomi</taxon>
        <taxon>Amphibia</taxon>
        <taxon>Batrachia</taxon>
        <taxon>Caudata</taxon>
        <taxon>Salamandroidea</taxon>
        <taxon>Salamandridae</taxon>
        <taxon>Pleurodelinae</taxon>
        <taxon>Pleurodeles</taxon>
    </lineage>
</organism>
<protein>
    <submittedName>
        <fullName evidence="2">Uncharacterized protein</fullName>
    </submittedName>
</protein>
<dbReference type="Proteomes" id="UP001066276">
    <property type="component" value="Chromosome 6"/>
</dbReference>
<name>A0AAV7QNC6_PLEWA</name>
<feature type="compositionally biased region" description="Polar residues" evidence="1">
    <location>
        <begin position="194"/>
        <end position="209"/>
    </location>
</feature>
<comment type="caution">
    <text evidence="2">The sequence shown here is derived from an EMBL/GenBank/DDBJ whole genome shotgun (WGS) entry which is preliminary data.</text>
</comment>
<evidence type="ECO:0000313" key="3">
    <source>
        <dbReference type="Proteomes" id="UP001066276"/>
    </source>
</evidence>
<proteinExistence type="predicted"/>
<sequence>MADTLAVSVCATPEVPPVEQRAVPTPVLGVLAILTDIRKSLSPLTVPPAMPVVQDAAPVQDAPPIVPPPAVQGQGSSTAQVPTQDAITQALLAVAQLLANIDTPSTPVLPTTPWATNDTLKNSVADLKRQVEAVAAVRNATSAPSVAAGPSVTLSPGMQPLTPNSIDKGKIAESNNNTYWGVTVAAGAGQDTLLSQPDPQSTEAVNTWRTTDEWMGERRNDRMD</sequence>
<feature type="compositionally biased region" description="Basic and acidic residues" evidence="1">
    <location>
        <begin position="210"/>
        <end position="224"/>
    </location>
</feature>
<keyword evidence="3" id="KW-1185">Reference proteome</keyword>
<evidence type="ECO:0000313" key="2">
    <source>
        <dbReference type="EMBL" id="KAJ1139858.1"/>
    </source>
</evidence>
<dbReference type="AlphaFoldDB" id="A0AAV7QNC6"/>